<evidence type="ECO:0000313" key="2">
    <source>
        <dbReference type="Proteomes" id="UP000800200"/>
    </source>
</evidence>
<dbReference type="AlphaFoldDB" id="A0A6A6DTU6"/>
<keyword evidence="2" id="KW-1185">Reference proteome</keyword>
<accession>A0A6A6DTU6</accession>
<gene>
    <name evidence="1" type="ORF">K469DRAFT_713246</name>
</gene>
<evidence type="ECO:0000313" key="1">
    <source>
        <dbReference type="EMBL" id="KAF2181639.1"/>
    </source>
</evidence>
<organism evidence="1 2">
    <name type="scientific">Zopfia rhizophila CBS 207.26</name>
    <dbReference type="NCBI Taxonomy" id="1314779"/>
    <lineage>
        <taxon>Eukaryota</taxon>
        <taxon>Fungi</taxon>
        <taxon>Dikarya</taxon>
        <taxon>Ascomycota</taxon>
        <taxon>Pezizomycotina</taxon>
        <taxon>Dothideomycetes</taxon>
        <taxon>Dothideomycetes incertae sedis</taxon>
        <taxon>Zopfiaceae</taxon>
        <taxon>Zopfia</taxon>
    </lineage>
</organism>
<reference evidence="1" key="1">
    <citation type="journal article" date="2020" name="Stud. Mycol.">
        <title>101 Dothideomycetes genomes: a test case for predicting lifestyles and emergence of pathogens.</title>
        <authorList>
            <person name="Haridas S."/>
            <person name="Albert R."/>
            <person name="Binder M."/>
            <person name="Bloem J."/>
            <person name="Labutti K."/>
            <person name="Salamov A."/>
            <person name="Andreopoulos B."/>
            <person name="Baker S."/>
            <person name="Barry K."/>
            <person name="Bills G."/>
            <person name="Bluhm B."/>
            <person name="Cannon C."/>
            <person name="Castanera R."/>
            <person name="Culley D."/>
            <person name="Daum C."/>
            <person name="Ezra D."/>
            <person name="Gonzalez J."/>
            <person name="Henrissat B."/>
            <person name="Kuo A."/>
            <person name="Liang C."/>
            <person name="Lipzen A."/>
            <person name="Lutzoni F."/>
            <person name="Magnuson J."/>
            <person name="Mondo S."/>
            <person name="Nolan M."/>
            <person name="Ohm R."/>
            <person name="Pangilinan J."/>
            <person name="Park H.-J."/>
            <person name="Ramirez L."/>
            <person name="Alfaro M."/>
            <person name="Sun H."/>
            <person name="Tritt A."/>
            <person name="Yoshinaga Y."/>
            <person name="Zwiers L.-H."/>
            <person name="Turgeon B."/>
            <person name="Goodwin S."/>
            <person name="Spatafora J."/>
            <person name="Crous P."/>
            <person name="Grigoriev I."/>
        </authorList>
    </citation>
    <scope>NUCLEOTIDE SEQUENCE</scope>
    <source>
        <strain evidence="1">CBS 207.26</strain>
    </source>
</reference>
<name>A0A6A6DTU6_9PEZI</name>
<dbReference type="Proteomes" id="UP000800200">
    <property type="component" value="Unassembled WGS sequence"/>
</dbReference>
<proteinExistence type="predicted"/>
<dbReference type="EMBL" id="ML994651">
    <property type="protein sequence ID" value="KAF2181639.1"/>
    <property type="molecule type" value="Genomic_DNA"/>
</dbReference>
<protein>
    <submittedName>
        <fullName evidence="1">Uncharacterized protein</fullName>
    </submittedName>
</protein>
<sequence length="73" mass="8240">MREIRLCSARPPQHDDVLQLWHRLLPRFLLPVIRRLEVASAVASRYPAKSKPSLSTNVTTHLVEPTSAGVENI</sequence>